<proteinExistence type="predicted"/>
<organism evidence="1 2">
    <name type="scientific">Aerophototrophica crusticola</name>
    <dbReference type="NCBI Taxonomy" id="1709002"/>
    <lineage>
        <taxon>Bacteria</taxon>
        <taxon>Pseudomonadati</taxon>
        <taxon>Pseudomonadota</taxon>
        <taxon>Alphaproteobacteria</taxon>
        <taxon>Rhodospirillales</taxon>
        <taxon>Rhodospirillaceae</taxon>
        <taxon>Aerophototrophica</taxon>
    </lineage>
</organism>
<evidence type="ECO:0000313" key="2">
    <source>
        <dbReference type="Proteomes" id="UP000501891"/>
    </source>
</evidence>
<dbReference type="Pfam" id="PF13366">
    <property type="entry name" value="PDDEXK_3"/>
    <property type="match status" value="1"/>
</dbReference>
<dbReference type="NCBIfam" id="TIGR04256">
    <property type="entry name" value="GxxExxY"/>
    <property type="match status" value="1"/>
</dbReference>
<keyword evidence="2" id="KW-1185">Reference proteome</keyword>
<dbReference type="InterPro" id="IPR026350">
    <property type="entry name" value="GxxExxY"/>
</dbReference>
<sequence length="129" mass="14247">MKTDRVSLDPETQDLTATIIGGAMKVSNALGHGFLEAVYRKAMLVELGRRGLSATAHVPFKVRYEGTVVGDYVADLVVEKRVIVELKAVSTLLPEHKAQVINYLRASGLHIGLLFNFGSSELEYKRLIY</sequence>
<dbReference type="EMBL" id="CP051775">
    <property type="protein sequence ID" value="QJE73449.1"/>
    <property type="molecule type" value="Genomic_DNA"/>
</dbReference>
<dbReference type="AlphaFoldDB" id="A0A858R797"/>
<name>A0A858R797_9PROT</name>
<gene>
    <name evidence="1" type="ORF">HHL28_10410</name>
</gene>
<dbReference type="Proteomes" id="UP000501891">
    <property type="component" value="Chromosome"/>
</dbReference>
<protein>
    <submittedName>
        <fullName evidence="1">GxxExxY protein</fullName>
    </submittedName>
</protein>
<dbReference type="KEGG" id="acru:HHL28_10410"/>
<reference evidence="1" key="1">
    <citation type="submission" date="2020-04" db="EMBL/GenBank/DDBJ databases">
        <title>A desert anoxygenic phototrophic bacterium fixes CO2 using RubisCO under aerobic conditions.</title>
        <authorList>
            <person name="Tang K."/>
        </authorList>
    </citation>
    <scope>NUCLEOTIDE SEQUENCE [LARGE SCALE GENOMIC DNA]</scope>
    <source>
        <strain evidence="1">MIMtkB3</strain>
    </source>
</reference>
<accession>A0A858R797</accession>
<evidence type="ECO:0000313" key="1">
    <source>
        <dbReference type="EMBL" id="QJE73449.1"/>
    </source>
</evidence>